<reference evidence="2" key="1">
    <citation type="journal article" date="2023" name="Commun. Biol.">
        <title>Genome analysis of Parmales, the sister group of diatoms, reveals the evolutionary specialization of diatoms from phago-mixotrophs to photoautotrophs.</title>
        <authorList>
            <person name="Ban H."/>
            <person name="Sato S."/>
            <person name="Yoshikawa S."/>
            <person name="Yamada K."/>
            <person name="Nakamura Y."/>
            <person name="Ichinomiya M."/>
            <person name="Sato N."/>
            <person name="Blanc-Mathieu R."/>
            <person name="Endo H."/>
            <person name="Kuwata A."/>
            <person name="Ogata H."/>
        </authorList>
    </citation>
    <scope>NUCLEOTIDE SEQUENCE [LARGE SCALE GENOMIC DNA]</scope>
</reference>
<dbReference type="AlphaFoldDB" id="A0A9W7B1B5"/>
<dbReference type="EMBL" id="BLQM01000270">
    <property type="protein sequence ID" value="GMH79725.1"/>
    <property type="molecule type" value="Genomic_DNA"/>
</dbReference>
<evidence type="ECO:0000313" key="1">
    <source>
        <dbReference type="EMBL" id="GMH79725.1"/>
    </source>
</evidence>
<dbReference type="Proteomes" id="UP001162640">
    <property type="component" value="Unassembled WGS sequence"/>
</dbReference>
<comment type="caution">
    <text evidence="1">The sequence shown here is derived from an EMBL/GenBank/DDBJ whole genome shotgun (WGS) entry which is preliminary data.</text>
</comment>
<gene>
    <name evidence="1" type="ORF">TL16_g08244</name>
</gene>
<protein>
    <submittedName>
        <fullName evidence="1">Uncharacterized protein</fullName>
    </submittedName>
</protein>
<evidence type="ECO:0000313" key="2">
    <source>
        <dbReference type="Proteomes" id="UP001162640"/>
    </source>
</evidence>
<sequence length="123" mass="13796">MSLDWDTQKIASKMKKAQKMFGLSDEQLALAIENAKKESRGEKLAANDVNFKAEGDGLSLSQKVDVVVYLGLFAALFYFTRRDFGASSARTFRSYFPREAAALGITADLDEYVYNLKVHEREA</sequence>
<name>A0A9W7B1B5_9STRA</name>
<proteinExistence type="predicted"/>
<organism evidence="1 2">
    <name type="scientific">Triparma laevis f. inornata</name>
    <dbReference type="NCBI Taxonomy" id="1714386"/>
    <lineage>
        <taxon>Eukaryota</taxon>
        <taxon>Sar</taxon>
        <taxon>Stramenopiles</taxon>
        <taxon>Ochrophyta</taxon>
        <taxon>Bolidophyceae</taxon>
        <taxon>Parmales</taxon>
        <taxon>Triparmaceae</taxon>
        <taxon>Triparma</taxon>
    </lineage>
</organism>
<accession>A0A9W7B1B5</accession>